<dbReference type="Gene3D" id="3.40.50.10490">
    <property type="entry name" value="Glucose-6-phosphate isomerase like protein, domain 1"/>
    <property type="match status" value="1"/>
</dbReference>
<dbReference type="CDD" id="cd05013">
    <property type="entry name" value="SIS_RpiR"/>
    <property type="match status" value="1"/>
</dbReference>
<dbReference type="GO" id="GO:1901135">
    <property type="term" value="P:carbohydrate derivative metabolic process"/>
    <property type="evidence" value="ECO:0007669"/>
    <property type="project" value="InterPro"/>
</dbReference>
<dbReference type="InterPro" id="IPR046348">
    <property type="entry name" value="SIS_dom_sf"/>
</dbReference>
<keyword evidence="1" id="KW-0805">Transcription regulation</keyword>
<dbReference type="PANTHER" id="PTHR30514:SF10">
    <property type="entry name" value="MURR_RPIR FAMILY TRANSCRIPTIONAL REGULATOR"/>
    <property type="match status" value="1"/>
</dbReference>
<dbReference type="EMBL" id="CP031198">
    <property type="protein sequence ID" value="QCZ54267.1"/>
    <property type="molecule type" value="Genomic_DNA"/>
</dbReference>
<dbReference type="InterPro" id="IPR035472">
    <property type="entry name" value="RpiR-like_SIS"/>
</dbReference>
<dbReference type="InterPro" id="IPR001347">
    <property type="entry name" value="SIS_dom"/>
</dbReference>
<evidence type="ECO:0000313" key="5">
    <source>
        <dbReference type="EMBL" id="QCZ54267.1"/>
    </source>
</evidence>
<evidence type="ECO:0000259" key="4">
    <source>
        <dbReference type="PROSITE" id="PS51071"/>
    </source>
</evidence>
<keyword evidence="3" id="KW-0804">Transcription</keyword>
<reference evidence="5 6" key="1">
    <citation type="submission" date="2018-07" db="EMBL/GenBank/DDBJ databases">
        <authorList>
            <person name="Feyereisen M."/>
        </authorList>
    </citation>
    <scope>NUCLEOTIDE SEQUENCE [LARGE SCALE GENOMIC DNA]</scope>
    <source>
        <strain evidence="5 6">UCCLBBS449</strain>
    </source>
</reference>
<dbReference type="PROSITE" id="PS51071">
    <property type="entry name" value="HTH_RPIR"/>
    <property type="match status" value="1"/>
</dbReference>
<proteinExistence type="predicted"/>
<keyword evidence="2" id="KW-0238">DNA-binding</keyword>
<dbReference type="GeneID" id="56994111"/>
<evidence type="ECO:0000256" key="3">
    <source>
        <dbReference type="ARBA" id="ARBA00023163"/>
    </source>
</evidence>
<dbReference type="GO" id="GO:0097367">
    <property type="term" value="F:carbohydrate derivative binding"/>
    <property type="evidence" value="ECO:0007669"/>
    <property type="project" value="InterPro"/>
</dbReference>
<dbReference type="RefSeq" id="WP_021742077.1">
    <property type="nucleotide sequence ID" value="NZ_CABMJF010000006.1"/>
</dbReference>
<dbReference type="GO" id="GO:0003700">
    <property type="term" value="F:DNA-binding transcription factor activity"/>
    <property type="evidence" value="ECO:0007669"/>
    <property type="project" value="InterPro"/>
</dbReference>
<evidence type="ECO:0000256" key="2">
    <source>
        <dbReference type="ARBA" id="ARBA00023125"/>
    </source>
</evidence>
<dbReference type="Pfam" id="PF01418">
    <property type="entry name" value="HTH_6"/>
    <property type="match status" value="1"/>
</dbReference>
<dbReference type="InterPro" id="IPR000281">
    <property type="entry name" value="HTH_RpiR"/>
</dbReference>
<dbReference type="Pfam" id="PF01380">
    <property type="entry name" value="SIS"/>
    <property type="match status" value="1"/>
</dbReference>
<evidence type="ECO:0000313" key="6">
    <source>
        <dbReference type="Proteomes" id="UP000307074"/>
    </source>
</evidence>
<protein>
    <submittedName>
        <fullName evidence="5">Transcriptional regulator</fullName>
    </submittedName>
</protein>
<dbReference type="SUPFAM" id="SSF46689">
    <property type="entry name" value="Homeodomain-like"/>
    <property type="match status" value="1"/>
</dbReference>
<dbReference type="InterPro" id="IPR009057">
    <property type="entry name" value="Homeodomain-like_sf"/>
</dbReference>
<dbReference type="PANTHER" id="PTHR30514">
    <property type="entry name" value="GLUCOKINASE"/>
    <property type="match status" value="1"/>
</dbReference>
<organism evidence="5 6">
    <name type="scientific">Levilactobacillus brevis</name>
    <name type="common">Lactobacillus brevis</name>
    <dbReference type="NCBI Taxonomy" id="1580"/>
    <lineage>
        <taxon>Bacteria</taxon>
        <taxon>Bacillati</taxon>
        <taxon>Bacillota</taxon>
        <taxon>Bacilli</taxon>
        <taxon>Lactobacillales</taxon>
        <taxon>Lactobacillaceae</taxon>
        <taxon>Levilactobacillus</taxon>
    </lineage>
</organism>
<dbReference type="AlphaFoldDB" id="A0A5B7Y275"/>
<dbReference type="InterPro" id="IPR047640">
    <property type="entry name" value="RpiR-like"/>
</dbReference>
<dbReference type="Proteomes" id="UP000307074">
    <property type="component" value="Chromosome"/>
</dbReference>
<sequence>MNFFEIVNAHLSELSPNEQKLFDYVVTNMGQIKNQSIREVASATFVSTATFLRFVKKIGFSGFSEFTTVIKFTLINRQEAERTTPFVVQQKDYREEYLKNIGESIRVIQPDHLRQVVDRLAQHPDVFFFAKGVSKHAVAYIDYLYTMAGFKTHFPRDHDYRKQALTQVDNDALVFILTYKGSDGEMLDMMSQLVERPVRPLLVSITEPDNNTIQNLSDINFYIFTDGVTVNGTDISSRISTISVMELILYQYVEDYGGRDFHFQRQLES</sequence>
<name>A0A5B7Y275_LEVBR</name>
<accession>A0A5B7Y275</accession>
<evidence type="ECO:0000256" key="1">
    <source>
        <dbReference type="ARBA" id="ARBA00023015"/>
    </source>
</evidence>
<dbReference type="GO" id="GO:0003677">
    <property type="term" value="F:DNA binding"/>
    <property type="evidence" value="ECO:0007669"/>
    <property type="project" value="UniProtKB-KW"/>
</dbReference>
<feature type="domain" description="HTH rpiR-type" evidence="4">
    <location>
        <begin position="1"/>
        <end position="77"/>
    </location>
</feature>
<dbReference type="SUPFAM" id="SSF53697">
    <property type="entry name" value="SIS domain"/>
    <property type="match status" value="1"/>
</dbReference>
<dbReference type="InterPro" id="IPR036388">
    <property type="entry name" value="WH-like_DNA-bd_sf"/>
</dbReference>
<dbReference type="Gene3D" id="1.10.10.10">
    <property type="entry name" value="Winged helix-like DNA-binding domain superfamily/Winged helix DNA-binding domain"/>
    <property type="match status" value="1"/>
</dbReference>
<gene>
    <name evidence="5" type="ORF">UCCLBBS449_2361</name>
</gene>